<protein>
    <submittedName>
        <fullName evidence="2">FxsA family protein</fullName>
    </submittedName>
</protein>
<feature type="transmembrane region" description="Helical" evidence="1">
    <location>
        <begin position="68"/>
        <end position="91"/>
    </location>
</feature>
<evidence type="ECO:0000313" key="2">
    <source>
        <dbReference type="EMBL" id="WCL54630.1"/>
    </source>
</evidence>
<evidence type="ECO:0000313" key="3">
    <source>
        <dbReference type="Proteomes" id="UP001217500"/>
    </source>
</evidence>
<keyword evidence="1" id="KW-0472">Membrane</keyword>
<proteinExistence type="predicted"/>
<feature type="transmembrane region" description="Helical" evidence="1">
    <location>
        <begin position="27"/>
        <end position="47"/>
    </location>
</feature>
<dbReference type="Pfam" id="PF04186">
    <property type="entry name" value="FxsA"/>
    <property type="match status" value="1"/>
</dbReference>
<keyword evidence="1" id="KW-1133">Transmembrane helix</keyword>
<gene>
    <name evidence="2" type="ORF">PH603_02510</name>
</gene>
<dbReference type="Proteomes" id="UP001217500">
    <property type="component" value="Chromosome"/>
</dbReference>
<accession>A0AAF0BMJ0</accession>
<dbReference type="PANTHER" id="PTHR35335">
    <property type="entry name" value="UPF0716 PROTEIN FXSA"/>
    <property type="match status" value="1"/>
</dbReference>
<keyword evidence="3" id="KW-1185">Reference proteome</keyword>
<evidence type="ECO:0000256" key="1">
    <source>
        <dbReference type="SAM" id="Phobius"/>
    </source>
</evidence>
<dbReference type="EMBL" id="CP116805">
    <property type="protein sequence ID" value="WCL54630.1"/>
    <property type="molecule type" value="Genomic_DNA"/>
</dbReference>
<sequence length="150" mass="15509">MGWILLILLIGLPVAELTVLIDVGDEIGALSTVGLCILTAVVGLGLVRHQGIGLMLDMQRAAADGQPVGATLVHGAFLLVAGFCLMIPGFLTDGLGFLLLIPPVRSALIKVGAAGLMVRPRGGSGRVIIIEGEVVSEKDDTTPPRPIDKL</sequence>
<dbReference type="KEGG" id="gso:PH603_02510"/>
<keyword evidence="1" id="KW-0812">Transmembrane</keyword>
<organism evidence="2 3">
    <name type="scientific">Gimibacter soli</name>
    <dbReference type="NCBI Taxonomy" id="3024400"/>
    <lineage>
        <taxon>Bacteria</taxon>
        <taxon>Pseudomonadati</taxon>
        <taxon>Pseudomonadota</taxon>
        <taxon>Alphaproteobacteria</taxon>
        <taxon>Kordiimonadales</taxon>
        <taxon>Temperatibacteraceae</taxon>
        <taxon>Gimibacter</taxon>
    </lineage>
</organism>
<dbReference type="PANTHER" id="PTHR35335:SF1">
    <property type="entry name" value="UPF0716 PROTEIN FXSA"/>
    <property type="match status" value="1"/>
</dbReference>
<dbReference type="AlphaFoldDB" id="A0AAF0BMJ0"/>
<dbReference type="InterPro" id="IPR007313">
    <property type="entry name" value="FxsA"/>
</dbReference>
<reference evidence="2" key="1">
    <citation type="submission" date="2023-01" db="EMBL/GenBank/DDBJ databases">
        <title>The genome sequence of Kordiimonadaceae bacterium 6D33.</title>
        <authorList>
            <person name="Liu Y."/>
        </authorList>
    </citation>
    <scope>NUCLEOTIDE SEQUENCE</scope>
    <source>
        <strain evidence="2">6D33</strain>
    </source>
</reference>
<dbReference type="NCBIfam" id="NF008528">
    <property type="entry name" value="PRK11463.1-2"/>
    <property type="match status" value="1"/>
</dbReference>
<name>A0AAF0BMJ0_9PROT</name>
<dbReference type="GO" id="GO:0016020">
    <property type="term" value="C:membrane"/>
    <property type="evidence" value="ECO:0007669"/>
    <property type="project" value="InterPro"/>
</dbReference>
<dbReference type="RefSeq" id="WP_289504349.1">
    <property type="nucleotide sequence ID" value="NZ_CP116805.1"/>
</dbReference>